<keyword evidence="10" id="KW-1185">Reference proteome</keyword>
<dbReference type="InterPro" id="IPR045064">
    <property type="entry name" value="Reticulon-like"/>
</dbReference>
<evidence type="ECO:0000256" key="7">
    <source>
        <dbReference type="SAM" id="MobiDB-lite"/>
    </source>
</evidence>
<dbReference type="PANTHER" id="PTHR10994:SF193">
    <property type="entry name" value="RETICULON-LIKE PROTEIN"/>
    <property type="match status" value="1"/>
</dbReference>
<feature type="region of interest" description="Disordered" evidence="7">
    <location>
        <begin position="1"/>
        <end position="37"/>
    </location>
</feature>
<feature type="compositionally biased region" description="Low complexity" evidence="7">
    <location>
        <begin position="20"/>
        <end position="30"/>
    </location>
</feature>
<feature type="domain" description="Reticulon" evidence="8">
    <location>
        <begin position="67"/>
        <end position="254"/>
    </location>
</feature>
<organism evidence="9 10">
    <name type="scientific">Zostera marina</name>
    <name type="common">Eelgrass</name>
    <dbReference type="NCBI Taxonomy" id="29655"/>
    <lineage>
        <taxon>Eukaryota</taxon>
        <taxon>Viridiplantae</taxon>
        <taxon>Streptophyta</taxon>
        <taxon>Embryophyta</taxon>
        <taxon>Tracheophyta</taxon>
        <taxon>Spermatophyta</taxon>
        <taxon>Magnoliopsida</taxon>
        <taxon>Liliopsida</taxon>
        <taxon>Zosteraceae</taxon>
        <taxon>Zostera</taxon>
    </lineage>
</organism>
<dbReference type="GO" id="GO:0005789">
    <property type="term" value="C:endoplasmic reticulum membrane"/>
    <property type="evidence" value="ECO:0007669"/>
    <property type="project" value="UniProtKB-SubCell"/>
</dbReference>
<keyword evidence="5 6" id="KW-0472">Membrane</keyword>
<protein>
    <recommendedName>
        <fullName evidence="6">Reticulon-like protein</fullName>
    </recommendedName>
</protein>
<evidence type="ECO:0000313" key="10">
    <source>
        <dbReference type="Proteomes" id="UP000036987"/>
    </source>
</evidence>
<dbReference type="PANTHER" id="PTHR10994">
    <property type="entry name" value="RETICULON"/>
    <property type="match status" value="1"/>
</dbReference>
<sequence>MAETVPKESLISSVLKGDHSSSSSSSSSSDSDTEDRNGGVKEIIKTKVFRLFGRERPVHHVLGGGQISDVLLWRNKKISGGVVGIATLIWLLFEVVEYHLLTLICHCLMSILSILFIWFKISSFVSKSSGEHFLEVSIPEDAVIRTAKALSNDINRALSVLRDIASGREFKKFVGVILGLWILSIIGSKFSFLTLFYIDFILLHTLPVLYEKYDDKVDVLAEKGMVEIKKVFVTLEAKFSSKIPKGNSKYKKHD</sequence>
<feature type="transmembrane region" description="Helical" evidence="6">
    <location>
        <begin position="78"/>
        <end position="93"/>
    </location>
</feature>
<dbReference type="OMA" id="MTDEHKH"/>
<proteinExistence type="predicted"/>
<dbReference type="Proteomes" id="UP000036987">
    <property type="component" value="Unassembled WGS sequence"/>
</dbReference>
<feature type="transmembrane region" description="Helical" evidence="6">
    <location>
        <begin position="173"/>
        <end position="198"/>
    </location>
</feature>
<reference evidence="10" key="1">
    <citation type="journal article" date="2016" name="Nature">
        <title>The genome of the seagrass Zostera marina reveals angiosperm adaptation to the sea.</title>
        <authorList>
            <person name="Olsen J.L."/>
            <person name="Rouze P."/>
            <person name="Verhelst B."/>
            <person name="Lin Y.-C."/>
            <person name="Bayer T."/>
            <person name="Collen J."/>
            <person name="Dattolo E."/>
            <person name="De Paoli E."/>
            <person name="Dittami S."/>
            <person name="Maumus F."/>
            <person name="Michel G."/>
            <person name="Kersting A."/>
            <person name="Lauritano C."/>
            <person name="Lohaus R."/>
            <person name="Toepel M."/>
            <person name="Tonon T."/>
            <person name="Vanneste K."/>
            <person name="Amirebrahimi M."/>
            <person name="Brakel J."/>
            <person name="Bostroem C."/>
            <person name="Chovatia M."/>
            <person name="Grimwood J."/>
            <person name="Jenkins J.W."/>
            <person name="Jueterbock A."/>
            <person name="Mraz A."/>
            <person name="Stam W.T."/>
            <person name="Tice H."/>
            <person name="Bornberg-Bauer E."/>
            <person name="Green P.J."/>
            <person name="Pearson G.A."/>
            <person name="Procaccini G."/>
            <person name="Duarte C.M."/>
            <person name="Schmutz J."/>
            <person name="Reusch T.B.H."/>
            <person name="Van de Peer Y."/>
        </authorList>
    </citation>
    <scope>NUCLEOTIDE SEQUENCE [LARGE SCALE GENOMIC DNA]</scope>
    <source>
        <strain evidence="10">cv. Finnish</strain>
    </source>
</reference>
<name>A0A0K9NU98_ZOSMR</name>
<comment type="caution">
    <text evidence="9">The sequence shown here is derived from an EMBL/GenBank/DDBJ whole genome shotgun (WGS) entry which is preliminary data.</text>
</comment>
<evidence type="ECO:0000256" key="1">
    <source>
        <dbReference type="ARBA" id="ARBA00004477"/>
    </source>
</evidence>
<dbReference type="InterPro" id="IPR003388">
    <property type="entry name" value="Reticulon"/>
</dbReference>
<accession>A0A0K9NU98</accession>
<evidence type="ECO:0000256" key="2">
    <source>
        <dbReference type="ARBA" id="ARBA00022692"/>
    </source>
</evidence>
<dbReference type="PROSITE" id="PS50845">
    <property type="entry name" value="RETICULON"/>
    <property type="match status" value="1"/>
</dbReference>
<gene>
    <name evidence="9" type="ORF">ZOSMA_5G00610</name>
</gene>
<evidence type="ECO:0000256" key="6">
    <source>
        <dbReference type="RuleBase" id="RU363132"/>
    </source>
</evidence>
<evidence type="ECO:0000256" key="4">
    <source>
        <dbReference type="ARBA" id="ARBA00022989"/>
    </source>
</evidence>
<dbReference type="AlphaFoldDB" id="A0A0K9NU98"/>
<dbReference type="Pfam" id="PF02453">
    <property type="entry name" value="Reticulon"/>
    <property type="match status" value="1"/>
</dbReference>
<keyword evidence="3 6" id="KW-0256">Endoplasmic reticulum</keyword>
<feature type="transmembrane region" description="Helical" evidence="6">
    <location>
        <begin position="99"/>
        <end position="119"/>
    </location>
</feature>
<evidence type="ECO:0000256" key="5">
    <source>
        <dbReference type="ARBA" id="ARBA00023136"/>
    </source>
</evidence>
<dbReference type="GO" id="GO:0009617">
    <property type="term" value="P:response to bacterium"/>
    <property type="evidence" value="ECO:0007669"/>
    <property type="project" value="InterPro"/>
</dbReference>
<keyword evidence="4 6" id="KW-1133">Transmembrane helix</keyword>
<dbReference type="EMBL" id="LFYR01001623">
    <property type="protein sequence ID" value="KMZ60198.1"/>
    <property type="molecule type" value="Genomic_DNA"/>
</dbReference>
<evidence type="ECO:0000256" key="3">
    <source>
        <dbReference type="ARBA" id="ARBA00022824"/>
    </source>
</evidence>
<dbReference type="OrthoDB" id="567788at2759"/>
<evidence type="ECO:0000259" key="8">
    <source>
        <dbReference type="PROSITE" id="PS50845"/>
    </source>
</evidence>
<keyword evidence="2 6" id="KW-0812">Transmembrane</keyword>
<evidence type="ECO:0000313" key="9">
    <source>
        <dbReference type="EMBL" id="KMZ60198.1"/>
    </source>
</evidence>
<comment type="subcellular location">
    <subcellularLocation>
        <location evidence="1 6">Endoplasmic reticulum membrane</location>
        <topology evidence="1 6">Multi-pass membrane protein</topology>
    </subcellularLocation>
</comment>
<dbReference type="STRING" id="29655.A0A0K9NU98"/>